<dbReference type="InterPro" id="IPR058792">
    <property type="entry name" value="Beta-barrel_RND_2"/>
</dbReference>
<dbReference type="Gene3D" id="1.10.287.470">
    <property type="entry name" value="Helix hairpin bin"/>
    <property type="match status" value="1"/>
</dbReference>
<dbReference type="Proteomes" id="UP000617355">
    <property type="component" value="Unassembled WGS sequence"/>
</dbReference>
<dbReference type="PANTHER" id="PTHR30469">
    <property type="entry name" value="MULTIDRUG RESISTANCE PROTEIN MDTA"/>
    <property type="match status" value="1"/>
</dbReference>
<feature type="domain" description="CusB-like beta-barrel" evidence="3">
    <location>
        <begin position="269"/>
        <end position="336"/>
    </location>
</feature>
<comment type="caution">
    <text evidence="4">The sequence shown here is derived from an EMBL/GenBank/DDBJ whole genome shotgun (WGS) entry which is preliminary data.</text>
</comment>
<reference evidence="5" key="1">
    <citation type="journal article" date="2019" name="Int. J. Syst. Evol. Microbiol.">
        <title>The Global Catalogue of Microorganisms (GCM) 10K type strain sequencing project: providing services to taxonomists for standard genome sequencing and annotation.</title>
        <authorList>
            <consortium name="The Broad Institute Genomics Platform"/>
            <consortium name="The Broad Institute Genome Sequencing Center for Infectious Disease"/>
            <person name="Wu L."/>
            <person name="Ma J."/>
        </authorList>
    </citation>
    <scope>NUCLEOTIDE SEQUENCE [LARGE SCALE GENOMIC DNA]</scope>
    <source>
        <strain evidence="5">CGMCC 1.12922</strain>
    </source>
</reference>
<dbReference type="PANTHER" id="PTHR30469:SF29">
    <property type="entry name" value="BLR2860 PROTEIN"/>
    <property type="match status" value="1"/>
</dbReference>
<dbReference type="Pfam" id="PF25954">
    <property type="entry name" value="Beta-barrel_RND_2"/>
    <property type="match status" value="1"/>
</dbReference>
<name>A0ABQ1QJJ3_9RHOB</name>
<gene>
    <name evidence="4" type="ORF">GCM10011358_11880</name>
</gene>
<proteinExistence type="inferred from homology"/>
<sequence>MRIIPILTATFAAIVLFMLVFERDMVREFAGFAPAETDQTDTTTLAEEAAETATAAAAPGGGVSVIAVESTAREIDSAVVIRGRTEAVRAVDLLAETSGRSVAAPIQKGALVSTGDVLCEIDMGTRAEALAEARARLAEAQANAPTASARVAEAQARLDEAETNLNNTESLASGGFAAETRVIAARAALRTAEAVLAAARGGAASAEAAIEAARSAVANAEREIERTRITAPFDGVLETDTAELGSLLQPGALCARVLDLDPIHLVGFVSEVDIERVEIGAMAGARLSSGREVMGQVTFVSRSADPTTRTFRVEAEVANPDLSIRDGQAAEILVRAAGRMAHLLPQSALTLDDAGSLGVRIAVADGDGDVARFAPVELLRDSPEGVWVAGLPEVARVIVVGQNYVTDGVAIAVTMQEGGS</sequence>
<dbReference type="Gene3D" id="2.40.30.170">
    <property type="match status" value="1"/>
</dbReference>
<evidence type="ECO:0000256" key="2">
    <source>
        <dbReference type="SAM" id="Coils"/>
    </source>
</evidence>
<protein>
    <submittedName>
        <fullName evidence="4">Hemolysin D</fullName>
    </submittedName>
</protein>
<organism evidence="4 5">
    <name type="scientific">Sinisalibacter lacisalsi</name>
    <dbReference type="NCBI Taxonomy" id="1526570"/>
    <lineage>
        <taxon>Bacteria</taxon>
        <taxon>Pseudomonadati</taxon>
        <taxon>Pseudomonadota</taxon>
        <taxon>Alphaproteobacteria</taxon>
        <taxon>Rhodobacterales</taxon>
        <taxon>Roseobacteraceae</taxon>
        <taxon>Sinisalibacter</taxon>
    </lineage>
</organism>
<evidence type="ECO:0000256" key="1">
    <source>
        <dbReference type="ARBA" id="ARBA00009477"/>
    </source>
</evidence>
<evidence type="ECO:0000313" key="4">
    <source>
        <dbReference type="EMBL" id="GGD29473.1"/>
    </source>
</evidence>
<dbReference type="InterPro" id="IPR006143">
    <property type="entry name" value="RND_pump_MFP"/>
</dbReference>
<dbReference type="Gene3D" id="2.40.420.20">
    <property type="match status" value="1"/>
</dbReference>
<feature type="coiled-coil region" evidence="2">
    <location>
        <begin position="130"/>
        <end position="171"/>
    </location>
</feature>
<evidence type="ECO:0000313" key="5">
    <source>
        <dbReference type="Proteomes" id="UP000617355"/>
    </source>
</evidence>
<feature type="coiled-coil region" evidence="2">
    <location>
        <begin position="203"/>
        <end position="230"/>
    </location>
</feature>
<dbReference type="Gene3D" id="2.40.50.100">
    <property type="match status" value="1"/>
</dbReference>
<keyword evidence="5" id="KW-1185">Reference proteome</keyword>
<accession>A0ABQ1QJJ3</accession>
<dbReference type="NCBIfam" id="TIGR01730">
    <property type="entry name" value="RND_mfp"/>
    <property type="match status" value="1"/>
</dbReference>
<dbReference type="SUPFAM" id="SSF111369">
    <property type="entry name" value="HlyD-like secretion proteins"/>
    <property type="match status" value="2"/>
</dbReference>
<keyword evidence="2" id="KW-0175">Coiled coil</keyword>
<evidence type="ECO:0000259" key="3">
    <source>
        <dbReference type="Pfam" id="PF25954"/>
    </source>
</evidence>
<dbReference type="EMBL" id="BMGI01000002">
    <property type="protein sequence ID" value="GGD29473.1"/>
    <property type="molecule type" value="Genomic_DNA"/>
</dbReference>
<comment type="similarity">
    <text evidence="1">Belongs to the membrane fusion protein (MFP) (TC 8.A.1) family.</text>
</comment>